<dbReference type="EMBL" id="GEDV01011431">
    <property type="protein sequence ID" value="JAP77126.1"/>
    <property type="molecule type" value="Transcribed_RNA"/>
</dbReference>
<sequence>MYAVDAVTAVVCVTASLATVWCVSEAYLRYVYSKRVVEGTLPSYARRSMLSRSYGTLVDTCQEMTPSYGGDRPASTDDASLNAVLIMEDSKPPPYDQCIMQESEPPPYVQCLPGE</sequence>
<accession>A0A131YGC3</accession>
<dbReference type="AlphaFoldDB" id="A0A131YGC3"/>
<reference evidence="1" key="1">
    <citation type="journal article" date="2016" name="Ticks Tick Borne Dis.">
        <title>De novo assembly and annotation of the salivary gland transcriptome of Rhipicephalus appendiculatus male and female ticks during blood feeding.</title>
        <authorList>
            <person name="de Castro M.H."/>
            <person name="de Klerk D."/>
            <person name="Pienaar R."/>
            <person name="Latif A.A."/>
            <person name="Rees D.J."/>
            <person name="Mans B.J."/>
        </authorList>
    </citation>
    <scope>NUCLEOTIDE SEQUENCE</scope>
    <source>
        <tissue evidence="1">Salivary glands</tissue>
    </source>
</reference>
<protein>
    <submittedName>
        <fullName evidence="1">Uncharacterized protein</fullName>
    </submittedName>
</protein>
<name>A0A131YGC3_RHIAP</name>
<organism evidence="1">
    <name type="scientific">Rhipicephalus appendiculatus</name>
    <name type="common">Brown ear tick</name>
    <dbReference type="NCBI Taxonomy" id="34631"/>
    <lineage>
        <taxon>Eukaryota</taxon>
        <taxon>Metazoa</taxon>
        <taxon>Ecdysozoa</taxon>
        <taxon>Arthropoda</taxon>
        <taxon>Chelicerata</taxon>
        <taxon>Arachnida</taxon>
        <taxon>Acari</taxon>
        <taxon>Parasitiformes</taxon>
        <taxon>Ixodida</taxon>
        <taxon>Ixodoidea</taxon>
        <taxon>Ixodidae</taxon>
        <taxon>Rhipicephalinae</taxon>
        <taxon>Rhipicephalus</taxon>
        <taxon>Rhipicephalus</taxon>
    </lineage>
</organism>
<proteinExistence type="predicted"/>
<evidence type="ECO:0000313" key="1">
    <source>
        <dbReference type="EMBL" id="JAP77126.1"/>
    </source>
</evidence>